<evidence type="ECO:0000313" key="3">
    <source>
        <dbReference type="EMBL" id="WAQ91084.1"/>
    </source>
</evidence>
<feature type="signal peptide" evidence="2">
    <location>
        <begin position="1"/>
        <end position="19"/>
    </location>
</feature>
<keyword evidence="2" id="KW-0732">Signal</keyword>
<proteinExistence type="predicted"/>
<evidence type="ECO:0000313" key="4">
    <source>
        <dbReference type="Proteomes" id="UP001164743"/>
    </source>
</evidence>
<dbReference type="Proteomes" id="UP001164743">
    <property type="component" value="Chromosome 13A"/>
</dbReference>
<dbReference type="EMBL" id="CP110433">
    <property type="protein sequence ID" value="WAQ91084.1"/>
    <property type="molecule type" value="Genomic_DNA"/>
</dbReference>
<name>A0ABY7D0J2_9BASI</name>
<evidence type="ECO:0000256" key="1">
    <source>
        <dbReference type="SAM" id="MobiDB-lite"/>
    </source>
</evidence>
<feature type="compositionally biased region" description="Polar residues" evidence="1">
    <location>
        <begin position="178"/>
        <end position="191"/>
    </location>
</feature>
<feature type="region of interest" description="Disordered" evidence="1">
    <location>
        <begin position="173"/>
        <end position="216"/>
    </location>
</feature>
<reference evidence="3" key="1">
    <citation type="submission" date="2022-10" db="EMBL/GenBank/DDBJ databases">
        <title>Puccinia triticina Genome sequencing and assembly.</title>
        <authorList>
            <person name="Li C."/>
        </authorList>
    </citation>
    <scope>NUCLEOTIDE SEQUENCE</scope>
    <source>
        <strain evidence="3">Pt15</strain>
    </source>
</reference>
<gene>
    <name evidence="3" type="ORF">PtA15_13A485</name>
</gene>
<organism evidence="3 4">
    <name type="scientific">Puccinia triticina</name>
    <dbReference type="NCBI Taxonomy" id="208348"/>
    <lineage>
        <taxon>Eukaryota</taxon>
        <taxon>Fungi</taxon>
        <taxon>Dikarya</taxon>
        <taxon>Basidiomycota</taxon>
        <taxon>Pucciniomycotina</taxon>
        <taxon>Pucciniomycetes</taxon>
        <taxon>Pucciniales</taxon>
        <taxon>Pucciniaceae</taxon>
        <taxon>Puccinia</taxon>
    </lineage>
</organism>
<sequence>MNGLSFAFIFFTTLTIVKAAHLWLNHEVVIESRVIDAQEAVDEPAAIDAPFSHPGHEKAHVVGKYDFYTRIQVDPDGAIYANNPFPCGCWYRITQDSHQLKQHYFQTSTPSGDFIGTLNRKSGKKTLIEISYYLNANQVDTIVNHLAIGPPGLKAAFIRPMHERLLLEPASSIREPQIQPTGKQSQGSNVPQEDLPSASKPLQNLAKAKSMPISLC</sequence>
<dbReference type="RefSeq" id="XP_053026639.1">
    <property type="nucleotide sequence ID" value="XM_053162687.1"/>
</dbReference>
<keyword evidence="4" id="KW-1185">Reference proteome</keyword>
<accession>A0ABY7D0J2</accession>
<evidence type="ECO:0000256" key="2">
    <source>
        <dbReference type="SAM" id="SignalP"/>
    </source>
</evidence>
<feature type="chain" id="PRO_5045858526" evidence="2">
    <location>
        <begin position="20"/>
        <end position="216"/>
    </location>
</feature>
<dbReference type="GeneID" id="77803582"/>
<protein>
    <submittedName>
        <fullName evidence="3">Uncharacterized protein</fullName>
    </submittedName>
</protein>